<dbReference type="GO" id="GO:0008395">
    <property type="term" value="F:steroid hydroxylase activity"/>
    <property type="evidence" value="ECO:0007669"/>
    <property type="project" value="TreeGrafter"/>
</dbReference>
<keyword evidence="16" id="KW-1185">Reference proteome</keyword>
<keyword evidence="8" id="KW-0256">Endoplasmic reticulum</keyword>
<evidence type="ECO:0000256" key="13">
    <source>
        <dbReference type="ARBA" id="ARBA00023136"/>
    </source>
</evidence>
<evidence type="ECO:0000256" key="2">
    <source>
        <dbReference type="ARBA" id="ARBA00003690"/>
    </source>
</evidence>
<dbReference type="PRINTS" id="PR00385">
    <property type="entry name" value="P450"/>
</dbReference>
<keyword evidence="13" id="KW-0472">Membrane</keyword>
<evidence type="ECO:0000313" key="15">
    <source>
        <dbReference type="EMBL" id="CAG9807542.1"/>
    </source>
</evidence>
<gene>
    <name evidence="15" type="ORF">CHIRRI_LOCUS10390</name>
</gene>
<dbReference type="FunFam" id="1.10.630.10:FF:000238">
    <property type="entry name" value="Cytochrome P450 2A6"/>
    <property type="match status" value="1"/>
</dbReference>
<evidence type="ECO:0008006" key="17">
    <source>
        <dbReference type="Google" id="ProtNLM"/>
    </source>
</evidence>
<dbReference type="InterPro" id="IPR002401">
    <property type="entry name" value="Cyt_P450_E_grp-I"/>
</dbReference>
<dbReference type="OrthoDB" id="1844152at2759"/>
<proteinExistence type="inferred from homology"/>
<name>A0A9N9RYS4_9DIPT</name>
<evidence type="ECO:0000256" key="5">
    <source>
        <dbReference type="ARBA" id="ARBA00010617"/>
    </source>
</evidence>
<keyword evidence="9" id="KW-0492">Microsome</keyword>
<evidence type="ECO:0000256" key="3">
    <source>
        <dbReference type="ARBA" id="ARBA00004174"/>
    </source>
</evidence>
<evidence type="ECO:0000256" key="14">
    <source>
        <dbReference type="PIRSR" id="PIRSR602401-1"/>
    </source>
</evidence>
<dbReference type="InterPro" id="IPR001128">
    <property type="entry name" value="Cyt_P450"/>
</dbReference>
<dbReference type="Proteomes" id="UP001153620">
    <property type="component" value="Chromosome 3"/>
</dbReference>
<dbReference type="InterPro" id="IPR036396">
    <property type="entry name" value="Cyt_P450_sf"/>
</dbReference>
<dbReference type="SUPFAM" id="SSF48264">
    <property type="entry name" value="Cytochrome P450"/>
    <property type="match status" value="1"/>
</dbReference>
<keyword evidence="11 14" id="KW-0408">Iron</keyword>
<feature type="binding site" description="axial binding residue" evidence="14">
    <location>
        <position position="445"/>
    </location>
    <ligand>
        <name>heme</name>
        <dbReference type="ChEBI" id="CHEBI:30413"/>
    </ligand>
    <ligandPart>
        <name>Fe</name>
        <dbReference type="ChEBI" id="CHEBI:18248"/>
    </ligandPart>
</feature>
<evidence type="ECO:0000256" key="4">
    <source>
        <dbReference type="ARBA" id="ARBA00004406"/>
    </source>
</evidence>
<evidence type="ECO:0000256" key="6">
    <source>
        <dbReference type="ARBA" id="ARBA00022617"/>
    </source>
</evidence>
<protein>
    <recommendedName>
        <fullName evidence="17">Cytochrome P450</fullName>
    </recommendedName>
</protein>
<comment type="cofactor">
    <cofactor evidence="1 14">
        <name>heme</name>
        <dbReference type="ChEBI" id="CHEBI:30413"/>
    </cofactor>
</comment>
<dbReference type="GO" id="GO:0005506">
    <property type="term" value="F:iron ion binding"/>
    <property type="evidence" value="ECO:0007669"/>
    <property type="project" value="InterPro"/>
</dbReference>
<dbReference type="GO" id="GO:0005789">
    <property type="term" value="C:endoplasmic reticulum membrane"/>
    <property type="evidence" value="ECO:0007669"/>
    <property type="project" value="UniProtKB-SubCell"/>
</dbReference>
<dbReference type="GO" id="GO:0006082">
    <property type="term" value="P:organic acid metabolic process"/>
    <property type="evidence" value="ECO:0007669"/>
    <property type="project" value="TreeGrafter"/>
</dbReference>
<dbReference type="GO" id="GO:0020037">
    <property type="term" value="F:heme binding"/>
    <property type="evidence" value="ECO:0007669"/>
    <property type="project" value="InterPro"/>
</dbReference>
<dbReference type="Gene3D" id="1.10.630.10">
    <property type="entry name" value="Cytochrome P450"/>
    <property type="match status" value="1"/>
</dbReference>
<keyword evidence="12" id="KW-0503">Monooxygenase</keyword>
<dbReference type="GO" id="GO:0006805">
    <property type="term" value="P:xenobiotic metabolic process"/>
    <property type="evidence" value="ECO:0007669"/>
    <property type="project" value="TreeGrafter"/>
</dbReference>
<dbReference type="AlphaFoldDB" id="A0A9N9RYS4"/>
<organism evidence="15 16">
    <name type="scientific">Chironomus riparius</name>
    <dbReference type="NCBI Taxonomy" id="315576"/>
    <lineage>
        <taxon>Eukaryota</taxon>
        <taxon>Metazoa</taxon>
        <taxon>Ecdysozoa</taxon>
        <taxon>Arthropoda</taxon>
        <taxon>Hexapoda</taxon>
        <taxon>Insecta</taxon>
        <taxon>Pterygota</taxon>
        <taxon>Neoptera</taxon>
        <taxon>Endopterygota</taxon>
        <taxon>Diptera</taxon>
        <taxon>Nematocera</taxon>
        <taxon>Chironomoidea</taxon>
        <taxon>Chironomidae</taxon>
        <taxon>Chironominae</taxon>
        <taxon>Chironomus</taxon>
    </lineage>
</organism>
<keyword evidence="7 14" id="KW-0479">Metal-binding</keyword>
<evidence type="ECO:0000256" key="9">
    <source>
        <dbReference type="ARBA" id="ARBA00022848"/>
    </source>
</evidence>
<comment type="function">
    <text evidence="2">May be involved in the metabolism of insect hormones and in the breakdown of synthetic insecticides.</text>
</comment>
<dbReference type="Pfam" id="PF00067">
    <property type="entry name" value="p450"/>
    <property type="match status" value="1"/>
</dbReference>
<keyword evidence="6 14" id="KW-0349">Heme</keyword>
<dbReference type="InterPro" id="IPR050182">
    <property type="entry name" value="Cytochrome_P450_fam2"/>
</dbReference>
<accession>A0A9N9RYS4</accession>
<evidence type="ECO:0000256" key="10">
    <source>
        <dbReference type="ARBA" id="ARBA00023002"/>
    </source>
</evidence>
<evidence type="ECO:0000256" key="12">
    <source>
        <dbReference type="ARBA" id="ARBA00023033"/>
    </source>
</evidence>
<reference evidence="15" key="2">
    <citation type="submission" date="2022-10" db="EMBL/GenBank/DDBJ databases">
        <authorList>
            <consortium name="ENA_rothamsted_submissions"/>
            <consortium name="culmorum"/>
            <person name="King R."/>
        </authorList>
    </citation>
    <scope>NUCLEOTIDE SEQUENCE</scope>
</reference>
<keyword evidence="10" id="KW-0560">Oxidoreductase</keyword>
<evidence type="ECO:0000256" key="8">
    <source>
        <dbReference type="ARBA" id="ARBA00022824"/>
    </source>
</evidence>
<evidence type="ECO:0000256" key="1">
    <source>
        <dbReference type="ARBA" id="ARBA00001971"/>
    </source>
</evidence>
<dbReference type="EMBL" id="OU895879">
    <property type="protein sequence ID" value="CAG9807542.1"/>
    <property type="molecule type" value="Genomic_DNA"/>
</dbReference>
<comment type="similarity">
    <text evidence="5">Belongs to the cytochrome P450 family.</text>
</comment>
<dbReference type="GO" id="GO:0016712">
    <property type="term" value="F:oxidoreductase activity, acting on paired donors, with incorporation or reduction of molecular oxygen, reduced flavin or flavoprotein as one donor, and incorporation of one atom of oxygen"/>
    <property type="evidence" value="ECO:0007669"/>
    <property type="project" value="TreeGrafter"/>
</dbReference>
<sequence length="499" mass="57953">MSLLFIITVLLAFYFTYYLFQIKRERKNCPPGPLGNYIPFIGYLPFLNPAKPHETLLELSKKYGNIFSLQMGSIFTVILADSALIREAFRRDEFSGRAPLFVTHGIFNGYGLICTEGEFWKDQRSLVHKWLRDMGMIKFGIKRELMQNRIMEGIDLCIQEIEKLQSHKINPLNILMDTVGNIVNDFVFGMKYEWNSDTWKYLKHLQEEGVKLVGIHASANFLPILRFLPSNRRNMEFILTGKAATHKLYDAIVDNCERALDTSTEYRDCILKRFLLEKRDREQSHDELGKNCSREQLNHLLADMFGASLDTTLCTLRWYLLLIAIHHECQDKIYEEMRNYGIRERYLTDDIESLPYLKASIAESMRLKTVVPCGIPHGNTQQHTTLDGYFIPKNSMILPLQYAIHMNENLWPQPQTFNPNRFIDEDGKFFTSPNFIPFQTGKRMCLGEELAKMFLNLFAANILLNFNIKLGQDKDELDLSGICGLALSPPEYCLIFEKR</sequence>
<comment type="subcellular location">
    <subcellularLocation>
        <location evidence="4">Endoplasmic reticulum membrane</location>
        <topology evidence="4">Peripheral membrane protein</topology>
    </subcellularLocation>
    <subcellularLocation>
        <location evidence="3">Microsome membrane</location>
        <topology evidence="3">Peripheral membrane protein</topology>
    </subcellularLocation>
</comment>
<reference evidence="15" key="1">
    <citation type="submission" date="2022-01" db="EMBL/GenBank/DDBJ databases">
        <authorList>
            <person name="King R."/>
        </authorList>
    </citation>
    <scope>NUCLEOTIDE SEQUENCE</scope>
</reference>
<evidence type="ECO:0000256" key="11">
    <source>
        <dbReference type="ARBA" id="ARBA00023004"/>
    </source>
</evidence>
<dbReference type="PANTHER" id="PTHR24300:SF403">
    <property type="entry name" value="CYTOCHROME P450 306A1"/>
    <property type="match status" value="1"/>
</dbReference>
<evidence type="ECO:0000256" key="7">
    <source>
        <dbReference type="ARBA" id="ARBA00022723"/>
    </source>
</evidence>
<dbReference type="PANTHER" id="PTHR24300">
    <property type="entry name" value="CYTOCHROME P450 508A4-RELATED"/>
    <property type="match status" value="1"/>
</dbReference>
<evidence type="ECO:0000313" key="16">
    <source>
        <dbReference type="Proteomes" id="UP001153620"/>
    </source>
</evidence>
<dbReference type="PRINTS" id="PR00463">
    <property type="entry name" value="EP450I"/>
</dbReference>